<proteinExistence type="predicted"/>
<dbReference type="RefSeq" id="WP_091791641.1">
    <property type="nucleotide sequence ID" value="NZ_FNAF01000004.1"/>
</dbReference>
<dbReference type="InterPro" id="IPR047589">
    <property type="entry name" value="DUF11_rpt"/>
</dbReference>
<evidence type="ECO:0000313" key="6">
    <source>
        <dbReference type="Proteomes" id="UP000198995"/>
    </source>
</evidence>
<accession>A0A1G6VYM7</accession>
<organism evidence="5 6">
    <name type="scientific">Peptococcus niger</name>
    <dbReference type="NCBI Taxonomy" id="2741"/>
    <lineage>
        <taxon>Bacteria</taxon>
        <taxon>Bacillati</taxon>
        <taxon>Bacillota</taxon>
        <taxon>Clostridia</taxon>
        <taxon>Eubacteriales</taxon>
        <taxon>Peptococcaceae</taxon>
        <taxon>Peptococcus</taxon>
    </lineage>
</organism>
<dbReference type="NCBIfam" id="TIGR04226">
    <property type="entry name" value="RrgB_K2N_iso_D2"/>
    <property type="match status" value="4"/>
</dbReference>
<dbReference type="EMBL" id="FNAF01000004">
    <property type="protein sequence ID" value="SDD58810.1"/>
    <property type="molecule type" value="Genomic_DNA"/>
</dbReference>
<dbReference type="Proteomes" id="UP000198995">
    <property type="component" value="Unassembled WGS sequence"/>
</dbReference>
<dbReference type="STRING" id="2741.SAMN04489866_104182"/>
<feature type="domain" description="SLH" evidence="4">
    <location>
        <begin position="207"/>
        <end position="270"/>
    </location>
</feature>
<protein>
    <submittedName>
        <fullName evidence="5">Conserved repeat domain-containing protein/fimbrial isopeptide formation D2 domain-containing protein</fullName>
    </submittedName>
</protein>
<dbReference type="InterPro" id="IPR051172">
    <property type="entry name" value="Chlamydia_OmcB"/>
</dbReference>
<name>A0A1G6VYM7_PEPNI</name>
<keyword evidence="1" id="KW-0677">Repeat</keyword>
<dbReference type="Gene3D" id="2.60.40.740">
    <property type="match status" value="5"/>
</dbReference>
<dbReference type="InterPro" id="IPR001119">
    <property type="entry name" value="SLH_dom"/>
</dbReference>
<evidence type="ECO:0000256" key="3">
    <source>
        <dbReference type="SAM" id="SignalP"/>
    </source>
</evidence>
<dbReference type="NCBIfam" id="TIGR01451">
    <property type="entry name" value="B_ant_repeat"/>
    <property type="match status" value="7"/>
</dbReference>
<dbReference type="OrthoDB" id="2065578at2"/>
<feature type="compositionally biased region" description="Basic and acidic residues" evidence="2">
    <location>
        <begin position="524"/>
        <end position="533"/>
    </location>
</feature>
<dbReference type="Pfam" id="PF01345">
    <property type="entry name" value="DUF11"/>
    <property type="match status" value="6"/>
</dbReference>
<feature type="domain" description="SLH" evidence="4">
    <location>
        <begin position="69"/>
        <end position="143"/>
    </location>
</feature>
<feature type="signal peptide" evidence="3">
    <location>
        <begin position="1"/>
        <end position="31"/>
    </location>
</feature>
<dbReference type="PROSITE" id="PS51272">
    <property type="entry name" value="SLH"/>
    <property type="match status" value="3"/>
</dbReference>
<evidence type="ECO:0000313" key="5">
    <source>
        <dbReference type="EMBL" id="SDD58810.1"/>
    </source>
</evidence>
<dbReference type="InterPro" id="IPR026466">
    <property type="entry name" value="Fim_isopep_form_D2_dom"/>
</dbReference>
<keyword evidence="6" id="KW-1185">Reference proteome</keyword>
<evidence type="ECO:0000256" key="2">
    <source>
        <dbReference type="SAM" id="MobiDB-lite"/>
    </source>
</evidence>
<gene>
    <name evidence="5" type="ORF">SAMN04489866_104182</name>
</gene>
<dbReference type="InterPro" id="IPR008966">
    <property type="entry name" value="Adhesion_dom_sf"/>
</dbReference>
<reference evidence="5 6" key="1">
    <citation type="submission" date="2016-10" db="EMBL/GenBank/DDBJ databases">
        <authorList>
            <person name="de Groot N.N."/>
        </authorList>
    </citation>
    <scope>NUCLEOTIDE SEQUENCE [LARGE SCALE GENOMIC DNA]</scope>
    <source>
        <strain evidence="5 6">DSM 20475</strain>
    </source>
</reference>
<feature type="chain" id="PRO_5011437740" evidence="3">
    <location>
        <begin position="32"/>
        <end position="1617"/>
    </location>
</feature>
<dbReference type="InterPro" id="IPR001434">
    <property type="entry name" value="OmcB-like_DUF11"/>
</dbReference>
<feature type="region of interest" description="Disordered" evidence="2">
    <location>
        <begin position="515"/>
        <end position="551"/>
    </location>
</feature>
<dbReference type="SUPFAM" id="SSF49401">
    <property type="entry name" value="Bacterial adhesins"/>
    <property type="match status" value="1"/>
</dbReference>
<dbReference type="PANTHER" id="PTHR34819">
    <property type="entry name" value="LARGE CYSTEINE-RICH PERIPLASMIC PROTEIN OMCB"/>
    <property type="match status" value="1"/>
</dbReference>
<feature type="domain" description="SLH" evidence="4">
    <location>
        <begin position="145"/>
        <end position="206"/>
    </location>
</feature>
<keyword evidence="3" id="KW-0732">Signal</keyword>
<dbReference type="PANTHER" id="PTHR34819:SF3">
    <property type="entry name" value="CELL SURFACE PROTEIN"/>
    <property type="match status" value="1"/>
</dbReference>
<evidence type="ECO:0000259" key="4">
    <source>
        <dbReference type="PROSITE" id="PS51272"/>
    </source>
</evidence>
<sequence>MPKKSKLKRFLAAGLLASFCLTSILSPTANAAETKKALADDTNKTKMVRVTENFVNGSGGKELAESKQYNDDNDRDVREEKIPGYVFKTYEKEITNVYLTKDIPYIVGYPDKTVRPLRFISRAEAAAVFYRLYDGDYPKESNSWSKKTFTDLNADAWYYESVKQMYKSGIIAGSEGKFRPNEPITRAELAGLATRFNPEKFGGKKEERGAFTDVSTGKWYSSAVALAAANKWVSGYPDGSFKPNNYITRTETMSIINRVLDRQMTTEKLRELGVKNPYTDIKEDDWFYADALEATIDHRKSRKEWHGMDYNKGKVNVIIEKYVDTEGNIIRKKKVSDGKEVKSPKDIVGFDYVGYVKVLTYVYEKGVPIPSVTKTSDAEGKDANDAKAFFPGDEVTYTLTVKNDKKANSPIQNAKLYDPIPKYMTFVDGSVTVNGKSHDYGMKNYMVSKKDKFVLAEAEKTGQKQLEIALGDVKAGESKTVQFKARIDKDAFNKEIKNIAVLTGDNIVDMKSANQLDPTLDNDNPDKDPKGDPNKPLPNRNDSIPPGIETGDKGFVVQEGKAYLNIEKKVDKKDAEVGDTVKYTIKVEADKTSKTKAKAVVVTDTLPFGLAFKPGTVQIDGKFFNEVEYNDQTRELKVPVGDIDIEKSKTVTFDADVTKDAFNVELKNVALGKGTNTDPKKSKNDTAITKVKDGKAYLDISKEVNKKEAKVGDTLTYTVKVKTDGKSKNDAKGVVVTDPIDPALDFAGSVAVDGKGHSDFSYDEEARLLTVNLGDVKIDQTKKVVFKVTVNKTGYGKGVENIASAEGTNAERVSSGSKVSKIDEGKANLSIQKTADKTEAKVGDNLDYTITVANDANAEVAANNVKVTDPIPQGLEWGGIATIAKTDAQGKSEPGVSAKYVYNMKTGVIEVLVGSLLPGEKAEVVLRTVVKEAAQGKTIYNKATGTADNANPKEAEVNRPTVVEKGKADGRVGAKSVNKSQAKVGDTLSYEIEVANSPSATADWENVTITDPIPEELEYVGHLEKNGKGSNDGSFDSKTNTLTLKPEALKPGEKSVYKFDVKVKEAAEGKTIINVAVLKTLGEPDRNLPSTPVVVPEGKAGPYVLKTHDQDKVGDLEYLTYTVEVGNRAKNATWKNVTLVDTLPSEVQLIGQPTLQGKTDGEGLAMVGGSTVTQPIGDIAPGESVKVTYTVQVKKGTAKEVTYKKGTSESELDKLRSQYAVTLTNTANATGSNGTAGATDDKVKVPPVLVPEEGGGNVPGKFQPNNDQPTLEKTAEKRDINLSTRDGARNTYTIKLTNTTDKVWKDIKVTDVLDTSRLTFYRDSLTINGVPKAWGTDFSYKPNGSSMLDTLTIPVGDIQPGKAAIIQFKVLHANDGADKPYVNQATAESKSHDPVTGDVTVSFNNPQPVSKIHHVLSAGYTDGTWGPYATTDKNFLSTEEAAAFIARSITAEKRQELMQGRDYASNTLTLNNAWANNAVRFMIGIGALKQYELLPTPPLEENRDYVQFGTENAQFRFVATRNQIGRMLKACGLTGLPGYDYSTDRTGTRLNRLDFIKELEQITGRDTQPNTNGLPTRTFSDTRDPAVTESAVWHNYVLDNQDREVWIATDLNKTVSI</sequence>
<dbReference type="Pfam" id="PF00395">
    <property type="entry name" value="SLH"/>
    <property type="match status" value="3"/>
</dbReference>
<evidence type="ECO:0000256" key="1">
    <source>
        <dbReference type="ARBA" id="ARBA00022737"/>
    </source>
</evidence>